<dbReference type="Gene3D" id="3.30.1460.10">
    <property type="match status" value="1"/>
</dbReference>
<reference evidence="1" key="1">
    <citation type="submission" date="2020-05" db="EMBL/GenBank/DDBJ databases">
        <authorList>
            <person name="Chiriac C."/>
            <person name="Salcher M."/>
            <person name="Ghai R."/>
            <person name="Kavagutti S V."/>
        </authorList>
    </citation>
    <scope>NUCLEOTIDE SEQUENCE</scope>
</reference>
<protein>
    <submittedName>
        <fullName evidence="1">Unannotated protein</fullName>
    </submittedName>
</protein>
<name>A0A6J5YYI6_9ZZZZ</name>
<organism evidence="1">
    <name type="scientific">freshwater metagenome</name>
    <dbReference type="NCBI Taxonomy" id="449393"/>
    <lineage>
        <taxon>unclassified sequences</taxon>
        <taxon>metagenomes</taxon>
        <taxon>ecological metagenomes</taxon>
    </lineage>
</organism>
<sequence length="128" mass="14035">MALWSQVSTLLASTTDFSRGELVNDALIKTLVATKNGRTQIVWVEHREDNLIFSSVVCKLEQVNLQALFGSKLMGTLTYGFGAVDDYLVLRHVASLKNLDINELAEPLMALAYLADTLEEAIVGGDAY</sequence>
<evidence type="ECO:0000313" key="1">
    <source>
        <dbReference type="EMBL" id="CAB4332693.1"/>
    </source>
</evidence>
<proteinExistence type="predicted"/>
<accession>A0A6J5YYI6</accession>
<dbReference type="EMBL" id="CAESAK010000025">
    <property type="protein sequence ID" value="CAB4332693.1"/>
    <property type="molecule type" value="Genomic_DNA"/>
</dbReference>
<dbReference type="AlphaFoldDB" id="A0A6J5YYI6"/>
<gene>
    <name evidence="1" type="ORF">UFOPK3775_00305</name>
</gene>
<dbReference type="SUPFAM" id="SSF69635">
    <property type="entry name" value="Type III secretory system chaperone-like"/>
    <property type="match status" value="1"/>
</dbReference>